<protein>
    <submittedName>
        <fullName evidence="7">TetR/AcrR family transcriptional regulator</fullName>
    </submittedName>
</protein>
<dbReference type="PANTHER" id="PTHR30055">
    <property type="entry name" value="HTH-TYPE TRANSCRIPTIONAL REGULATOR RUTR"/>
    <property type="match status" value="1"/>
</dbReference>
<dbReference type="GO" id="GO:0003700">
    <property type="term" value="F:DNA-binding transcription factor activity"/>
    <property type="evidence" value="ECO:0007669"/>
    <property type="project" value="TreeGrafter"/>
</dbReference>
<dbReference type="Pfam" id="PF00440">
    <property type="entry name" value="TetR_N"/>
    <property type="match status" value="1"/>
</dbReference>
<name>A0A9X4KM82_9BACL</name>
<feature type="region of interest" description="Disordered" evidence="5">
    <location>
        <begin position="145"/>
        <end position="193"/>
    </location>
</feature>
<dbReference type="Gene3D" id="1.10.357.10">
    <property type="entry name" value="Tetracycline Repressor, domain 2"/>
    <property type="match status" value="1"/>
</dbReference>
<evidence type="ECO:0000256" key="4">
    <source>
        <dbReference type="PROSITE-ProRule" id="PRU00335"/>
    </source>
</evidence>
<reference evidence="7 8" key="1">
    <citation type="submission" date="2022-10" db="EMBL/GenBank/DDBJ databases">
        <title>Comparative genomic analysis of Cohnella hashimotonis sp. nov., isolated from the International Space Station.</title>
        <authorList>
            <person name="Simpson A."/>
            <person name="Venkateswaran K."/>
        </authorList>
    </citation>
    <scope>NUCLEOTIDE SEQUENCE [LARGE SCALE GENOMIC DNA]</scope>
    <source>
        <strain evidence="7 8">DSM 18997</strain>
    </source>
</reference>
<keyword evidence="2 4" id="KW-0238">DNA-binding</keyword>
<dbReference type="SUPFAM" id="SSF46689">
    <property type="entry name" value="Homeodomain-like"/>
    <property type="match status" value="1"/>
</dbReference>
<accession>A0A9X4KM82</accession>
<feature type="DNA-binding region" description="H-T-H motif" evidence="4">
    <location>
        <begin position="29"/>
        <end position="48"/>
    </location>
</feature>
<feature type="compositionally biased region" description="Basic and acidic residues" evidence="5">
    <location>
        <begin position="179"/>
        <end position="189"/>
    </location>
</feature>
<feature type="compositionally biased region" description="Basic and acidic residues" evidence="5">
    <location>
        <begin position="153"/>
        <end position="165"/>
    </location>
</feature>
<proteinExistence type="predicted"/>
<evidence type="ECO:0000313" key="7">
    <source>
        <dbReference type="EMBL" id="MDG0793989.1"/>
    </source>
</evidence>
<evidence type="ECO:0000256" key="2">
    <source>
        <dbReference type="ARBA" id="ARBA00023125"/>
    </source>
</evidence>
<dbReference type="EMBL" id="JAPDHZ010000006">
    <property type="protein sequence ID" value="MDG0793989.1"/>
    <property type="molecule type" value="Genomic_DNA"/>
</dbReference>
<evidence type="ECO:0000313" key="8">
    <source>
        <dbReference type="Proteomes" id="UP001153387"/>
    </source>
</evidence>
<dbReference type="InterPro" id="IPR050109">
    <property type="entry name" value="HTH-type_TetR-like_transc_reg"/>
</dbReference>
<evidence type="ECO:0000256" key="3">
    <source>
        <dbReference type="ARBA" id="ARBA00023163"/>
    </source>
</evidence>
<dbReference type="PROSITE" id="PS50977">
    <property type="entry name" value="HTH_TETR_2"/>
    <property type="match status" value="1"/>
</dbReference>
<dbReference type="PRINTS" id="PR00455">
    <property type="entry name" value="HTHTETR"/>
</dbReference>
<dbReference type="GO" id="GO:0000976">
    <property type="term" value="F:transcription cis-regulatory region binding"/>
    <property type="evidence" value="ECO:0007669"/>
    <property type="project" value="TreeGrafter"/>
</dbReference>
<evidence type="ECO:0000259" key="6">
    <source>
        <dbReference type="PROSITE" id="PS50977"/>
    </source>
</evidence>
<organism evidence="7 8">
    <name type="scientific">Cohnella ginsengisoli</name>
    <dbReference type="NCBI Taxonomy" id="425004"/>
    <lineage>
        <taxon>Bacteria</taxon>
        <taxon>Bacillati</taxon>
        <taxon>Bacillota</taxon>
        <taxon>Bacilli</taxon>
        <taxon>Bacillales</taxon>
        <taxon>Paenibacillaceae</taxon>
        <taxon>Cohnella</taxon>
    </lineage>
</organism>
<comment type="caution">
    <text evidence="7">The sequence shown here is derived from an EMBL/GenBank/DDBJ whole genome shotgun (WGS) entry which is preliminary data.</text>
</comment>
<evidence type="ECO:0000256" key="1">
    <source>
        <dbReference type="ARBA" id="ARBA00023015"/>
    </source>
</evidence>
<dbReference type="AlphaFoldDB" id="A0A9X4KM82"/>
<feature type="domain" description="HTH tetR-type" evidence="6">
    <location>
        <begin position="6"/>
        <end position="66"/>
    </location>
</feature>
<dbReference type="InterPro" id="IPR009057">
    <property type="entry name" value="Homeodomain-like_sf"/>
</dbReference>
<keyword evidence="8" id="KW-1185">Reference proteome</keyword>
<dbReference type="Proteomes" id="UP001153387">
    <property type="component" value="Unassembled WGS sequence"/>
</dbReference>
<gene>
    <name evidence="7" type="ORF">OMP38_26570</name>
</gene>
<keyword evidence="3" id="KW-0804">Transcription</keyword>
<sequence length="212" mass="22974">MEQNTTSSFQAIMQATEALIQEKGCRQTTLQDILKKTGLSKGAIYHYVTGKDELLGLVLKARVEQMNERFMALVNDPGTIGLDNPLQLIAAAFVQTSQPEDATNKIFIYLLSQMDNPTVAGIMQDVYQYTSGVCAKWIEVGQQSGVIPPDRGSSADREPHPDPYVRHARAQSGAAGVRGRTDRRSDGVHEAGSAILIGKGIRSPCPNDAKSS</sequence>
<dbReference type="PANTHER" id="PTHR30055:SF234">
    <property type="entry name" value="HTH-TYPE TRANSCRIPTIONAL REGULATOR BETI"/>
    <property type="match status" value="1"/>
</dbReference>
<keyword evidence="1" id="KW-0805">Transcription regulation</keyword>
<evidence type="ECO:0000256" key="5">
    <source>
        <dbReference type="SAM" id="MobiDB-lite"/>
    </source>
</evidence>
<dbReference type="InterPro" id="IPR001647">
    <property type="entry name" value="HTH_TetR"/>
</dbReference>
<dbReference type="RefSeq" id="WP_277567765.1">
    <property type="nucleotide sequence ID" value="NZ_JAPDHZ010000006.1"/>
</dbReference>